<protein>
    <submittedName>
        <fullName evidence="2">Uncharacterized protein</fullName>
    </submittedName>
</protein>
<evidence type="ECO:0000313" key="2">
    <source>
        <dbReference type="EMBL" id="GGI31305.1"/>
    </source>
</evidence>
<feature type="region of interest" description="Disordered" evidence="1">
    <location>
        <begin position="1"/>
        <end position="34"/>
    </location>
</feature>
<dbReference type="Proteomes" id="UP000625079">
    <property type="component" value="Unassembled WGS sequence"/>
</dbReference>
<evidence type="ECO:0000256" key="1">
    <source>
        <dbReference type="SAM" id="MobiDB-lite"/>
    </source>
</evidence>
<comment type="caution">
    <text evidence="2">The sequence shown here is derived from an EMBL/GenBank/DDBJ whole genome shotgun (WGS) entry which is preliminary data.</text>
</comment>
<evidence type="ECO:0000313" key="3">
    <source>
        <dbReference type="Proteomes" id="UP000625079"/>
    </source>
</evidence>
<gene>
    <name evidence="2" type="ORF">GCM10010987_63760</name>
</gene>
<reference evidence="2" key="1">
    <citation type="journal article" date="2014" name="Int. J. Syst. Evol. Microbiol.">
        <title>Complete genome sequence of Corynebacterium casei LMG S-19264T (=DSM 44701T), isolated from a smear-ripened cheese.</title>
        <authorList>
            <consortium name="US DOE Joint Genome Institute (JGI-PGF)"/>
            <person name="Walter F."/>
            <person name="Albersmeier A."/>
            <person name="Kalinowski J."/>
            <person name="Ruckert C."/>
        </authorList>
    </citation>
    <scope>NUCLEOTIDE SEQUENCE</scope>
    <source>
        <strain evidence="2">CGMCC 1.15034</strain>
    </source>
</reference>
<organism evidence="2 3">
    <name type="scientific">Bradyrhizobium guangdongense</name>
    <dbReference type="NCBI Taxonomy" id="1325090"/>
    <lineage>
        <taxon>Bacteria</taxon>
        <taxon>Pseudomonadati</taxon>
        <taxon>Pseudomonadota</taxon>
        <taxon>Alphaproteobacteria</taxon>
        <taxon>Hyphomicrobiales</taxon>
        <taxon>Nitrobacteraceae</taxon>
        <taxon>Bradyrhizobium</taxon>
    </lineage>
</organism>
<accession>A0AA88BBE8</accession>
<reference evidence="2" key="2">
    <citation type="submission" date="2022-12" db="EMBL/GenBank/DDBJ databases">
        <authorList>
            <person name="Sun Q."/>
            <person name="Zhou Y."/>
        </authorList>
    </citation>
    <scope>NUCLEOTIDE SEQUENCE</scope>
    <source>
        <strain evidence="2">CGMCC 1.15034</strain>
    </source>
</reference>
<name>A0AA88BBE8_9BRAD</name>
<sequence>MSIGVTSKAKDAAELTSLHRKPANSRAGSENQSIVSNHFTVAKSDVFPDAINIFNGDAEMGLYTLPNWVVRLPQHAVIEPAGAQENSFR</sequence>
<dbReference type="EMBL" id="BMHC01000020">
    <property type="protein sequence ID" value="GGI31305.1"/>
    <property type="molecule type" value="Genomic_DNA"/>
</dbReference>
<proteinExistence type="predicted"/>
<dbReference type="AlphaFoldDB" id="A0AA88BBE8"/>